<feature type="non-terminal residue" evidence="1">
    <location>
        <position position="1"/>
    </location>
</feature>
<accession>A0A0B7A1A9</accession>
<sequence length="120" mass="12713">SSSPSSSLVDSQTQTTDLLPTILVSDCQDCSSYATSRTSLLEAHVSAGSVAHSSAVPDLTNLTESIIHLFSTSLSFVSSGIQTQPSLTEFHIFSQSVDLSTPLLYNLTSLEFTTHLLSSS</sequence>
<dbReference type="AlphaFoldDB" id="A0A0B7A1A9"/>
<feature type="non-terminal residue" evidence="1">
    <location>
        <position position="120"/>
    </location>
</feature>
<reference evidence="1" key="1">
    <citation type="submission" date="2014-12" db="EMBL/GenBank/DDBJ databases">
        <title>Insight into the proteome of Arion vulgaris.</title>
        <authorList>
            <person name="Aradska J."/>
            <person name="Bulat T."/>
            <person name="Smidak R."/>
            <person name="Sarate P."/>
            <person name="Gangsoo J."/>
            <person name="Sialana F."/>
            <person name="Bilban M."/>
            <person name="Lubec G."/>
        </authorList>
    </citation>
    <scope>NUCLEOTIDE SEQUENCE</scope>
    <source>
        <tissue evidence="1">Skin</tissue>
    </source>
</reference>
<organism evidence="1">
    <name type="scientific">Arion vulgaris</name>
    <dbReference type="NCBI Taxonomy" id="1028688"/>
    <lineage>
        <taxon>Eukaryota</taxon>
        <taxon>Metazoa</taxon>
        <taxon>Spiralia</taxon>
        <taxon>Lophotrochozoa</taxon>
        <taxon>Mollusca</taxon>
        <taxon>Gastropoda</taxon>
        <taxon>Heterobranchia</taxon>
        <taxon>Euthyneura</taxon>
        <taxon>Panpulmonata</taxon>
        <taxon>Eupulmonata</taxon>
        <taxon>Stylommatophora</taxon>
        <taxon>Helicina</taxon>
        <taxon>Arionoidea</taxon>
        <taxon>Arionidae</taxon>
        <taxon>Arion</taxon>
    </lineage>
</organism>
<proteinExistence type="predicted"/>
<name>A0A0B7A1A9_9EUPU</name>
<protein>
    <submittedName>
        <fullName evidence="1">Uncharacterized protein</fullName>
    </submittedName>
</protein>
<gene>
    <name evidence="1" type="primary">ORF92265</name>
</gene>
<dbReference type="EMBL" id="HACG01027859">
    <property type="protein sequence ID" value="CEK74724.1"/>
    <property type="molecule type" value="Transcribed_RNA"/>
</dbReference>
<evidence type="ECO:0000313" key="1">
    <source>
        <dbReference type="EMBL" id="CEK74724.1"/>
    </source>
</evidence>